<sequence length="406" mass="45998">MKVLHIAESTKGGGAENVFSQTVKALKEYGVGDFAHYVAARENDNTDFPIDLSFPSIGKANFFNSIYSVKNFLLLRRYLFKLRPDVIHFHLVGNLSPSVLHAIFLYKKKAPKCKILQTVHTYEHVCSHHAAYDYRLERRCLDCKADKYKIKIFKRRCSRKGALHSFGKGITSLIGDLFFNNGLVDKWITPSEFLGALLSDRYGEHSVSVLKNSISHIGQSVVEKKNVITYFGRFSEEKNLQLLLNIMPSLIRLIPDIKLKLIGDGPMLLELKNVVVLKNLQNHVQFSPFMPPTKLSELIGDAKVFVLPSKLFETFSLVLYESVLADMIPIAGNYGALKEAIEWLGCGEVFDEVNQEELVEKIINSVLCYASQKSVIVAAKEKITKNLNMSRYRDSLIQVYRDCSHN</sequence>
<evidence type="ECO:0000259" key="1">
    <source>
        <dbReference type="Pfam" id="PF00534"/>
    </source>
</evidence>
<proteinExistence type="predicted"/>
<dbReference type="EMBL" id="JAULBC010000004">
    <property type="protein sequence ID" value="MEX6688441.1"/>
    <property type="molecule type" value="Genomic_DNA"/>
</dbReference>
<keyword evidence="4" id="KW-1185">Reference proteome</keyword>
<dbReference type="CDD" id="cd03801">
    <property type="entry name" value="GT4_PimA-like"/>
    <property type="match status" value="1"/>
</dbReference>
<reference evidence="3 4" key="1">
    <citation type="submission" date="2023-07" db="EMBL/GenBank/DDBJ databases">
        <authorList>
            <person name="Lian W.-H."/>
        </authorList>
    </citation>
    <scope>NUCLEOTIDE SEQUENCE [LARGE SCALE GENOMIC DNA]</scope>
    <source>
        <strain evidence="3 4">SYSU DXS3180</strain>
    </source>
</reference>
<dbReference type="PANTHER" id="PTHR45947">
    <property type="entry name" value="SULFOQUINOVOSYL TRANSFERASE SQD2"/>
    <property type="match status" value="1"/>
</dbReference>
<feature type="domain" description="Glycosyl transferase family 1" evidence="1">
    <location>
        <begin position="222"/>
        <end position="380"/>
    </location>
</feature>
<evidence type="ECO:0000259" key="2">
    <source>
        <dbReference type="Pfam" id="PF13439"/>
    </source>
</evidence>
<dbReference type="InterPro" id="IPR050194">
    <property type="entry name" value="Glycosyltransferase_grp1"/>
</dbReference>
<feature type="domain" description="Glycosyltransferase subfamily 4-like N-terminal" evidence="2">
    <location>
        <begin position="13"/>
        <end position="214"/>
    </location>
</feature>
<dbReference type="Proteomes" id="UP001560573">
    <property type="component" value="Unassembled WGS sequence"/>
</dbReference>
<dbReference type="Pfam" id="PF00534">
    <property type="entry name" value="Glycos_transf_1"/>
    <property type="match status" value="1"/>
</dbReference>
<comment type="caution">
    <text evidence="3">The sequence shown here is derived from an EMBL/GenBank/DDBJ whole genome shotgun (WGS) entry which is preliminary data.</text>
</comment>
<organism evidence="3 4">
    <name type="scientific">Danxiaibacter flavus</name>
    <dbReference type="NCBI Taxonomy" id="3049108"/>
    <lineage>
        <taxon>Bacteria</taxon>
        <taxon>Pseudomonadati</taxon>
        <taxon>Bacteroidota</taxon>
        <taxon>Chitinophagia</taxon>
        <taxon>Chitinophagales</taxon>
        <taxon>Chitinophagaceae</taxon>
        <taxon>Danxiaibacter</taxon>
    </lineage>
</organism>
<dbReference type="RefSeq" id="WP_369329851.1">
    <property type="nucleotide sequence ID" value="NZ_JAULBC010000004.1"/>
</dbReference>
<dbReference type="InterPro" id="IPR001296">
    <property type="entry name" value="Glyco_trans_1"/>
</dbReference>
<name>A0ABV3ZH90_9BACT</name>
<evidence type="ECO:0000313" key="4">
    <source>
        <dbReference type="Proteomes" id="UP001560573"/>
    </source>
</evidence>
<dbReference type="GO" id="GO:0016757">
    <property type="term" value="F:glycosyltransferase activity"/>
    <property type="evidence" value="ECO:0007669"/>
    <property type="project" value="UniProtKB-KW"/>
</dbReference>
<dbReference type="Pfam" id="PF13439">
    <property type="entry name" value="Glyco_transf_4"/>
    <property type="match status" value="1"/>
</dbReference>
<dbReference type="EC" id="2.4.-.-" evidence="3"/>
<keyword evidence="3" id="KW-0328">Glycosyltransferase</keyword>
<protein>
    <submittedName>
        <fullName evidence="3">Glycosyltransferase family 4 protein</fullName>
        <ecNumber evidence="3">2.4.-.-</ecNumber>
    </submittedName>
</protein>
<dbReference type="InterPro" id="IPR028098">
    <property type="entry name" value="Glyco_trans_4-like_N"/>
</dbReference>
<keyword evidence="3" id="KW-0808">Transferase</keyword>
<accession>A0ABV3ZH90</accession>
<dbReference type="Gene3D" id="3.40.50.2000">
    <property type="entry name" value="Glycogen Phosphorylase B"/>
    <property type="match status" value="2"/>
</dbReference>
<gene>
    <name evidence="3" type="ORF">QTN47_13085</name>
</gene>
<dbReference type="PANTHER" id="PTHR45947:SF13">
    <property type="entry name" value="TRANSFERASE"/>
    <property type="match status" value="1"/>
</dbReference>
<evidence type="ECO:0000313" key="3">
    <source>
        <dbReference type="EMBL" id="MEX6688441.1"/>
    </source>
</evidence>
<dbReference type="SUPFAM" id="SSF53756">
    <property type="entry name" value="UDP-Glycosyltransferase/glycogen phosphorylase"/>
    <property type="match status" value="1"/>
</dbReference>